<dbReference type="AlphaFoldDB" id="A0A9P6G3N9"/>
<reference evidence="3" key="1">
    <citation type="journal article" date="2020" name="Mol. Plant Microbe Interact.">
        <title>Genome Sequence of the Biocontrol Agent Coniothyrium minitans strain Conio (IMI 134523).</title>
        <authorList>
            <person name="Patel D."/>
            <person name="Shittu T.A."/>
            <person name="Baroncelli R."/>
            <person name="Muthumeenakshi S."/>
            <person name="Osborne T.H."/>
            <person name="Janganan T.K."/>
            <person name="Sreenivasaprasad S."/>
        </authorList>
    </citation>
    <scope>NUCLEOTIDE SEQUENCE</scope>
    <source>
        <strain evidence="3">Conio</strain>
    </source>
</reference>
<dbReference type="Gene3D" id="1.10.472.10">
    <property type="entry name" value="Cyclin-like"/>
    <property type="match status" value="1"/>
</dbReference>
<dbReference type="GO" id="GO:0000307">
    <property type="term" value="C:cyclin-dependent protein kinase holoenzyme complex"/>
    <property type="evidence" value="ECO:0007669"/>
    <property type="project" value="TreeGrafter"/>
</dbReference>
<protein>
    <submittedName>
        <fullName evidence="3">Pho85 cyclin-1</fullName>
    </submittedName>
</protein>
<dbReference type="GO" id="GO:0005634">
    <property type="term" value="C:nucleus"/>
    <property type="evidence" value="ECO:0007669"/>
    <property type="project" value="TreeGrafter"/>
</dbReference>
<dbReference type="OrthoDB" id="10250320at2759"/>
<dbReference type="CDD" id="cd20557">
    <property type="entry name" value="CYCLIN_ScPCL1-like"/>
    <property type="match status" value="1"/>
</dbReference>
<dbReference type="GO" id="GO:0019901">
    <property type="term" value="F:protein kinase binding"/>
    <property type="evidence" value="ECO:0007669"/>
    <property type="project" value="InterPro"/>
</dbReference>
<evidence type="ECO:0000313" key="3">
    <source>
        <dbReference type="EMBL" id="KAF9728496.1"/>
    </source>
</evidence>
<dbReference type="SUPFAM" id="SSF47954">
    <property type="entry name" value="Cyclin-like"/>
    <property type="match status" value="1"/>
</dbReference>
<dbReference type="Pfam" id="PF00134">
    <property type="entry name" value="Cyclin_N"/>
    <property type="match status" value="1"/>
</dbReference>
<proteinExistence type="predicted"/>
<feature type="domain" description="Cyclin N-terminal" evidence="2">
    <location>
        <begin position="40"/>
        <end position="144"/>
    </location>
</feature>
<keyword evidence="4" id="KW-1185">Reference proteome</keyword>
<gene>
    <name evidence="3" type="ORF">PMIN01_13324</name>
</gene>
<dbReference type="PANTHER" id="PTHR15615:SF10">
    <property type="entry name" value="PHO85 CYCLIN-2-RELATED"/>
    <property type="match status" value="1"/>
</dbReference>
<dbReference type="InterPro" id="IPR013922">
    <property type="entry name" value="Cyclin_PHO80-like"/>
</dbReference>
<dbReference type="InterPro" id="IPR006671">
    <property type="entry name" value="Cyclin_N"/>
</dbReference>
<accession>A0A9P6G3N9</accession>
<dbReference type="EMBL" id="WJXW01000019">
    <property type="protein sequence ID" value="KAF9728496.1"/>
    <property type="molecule type" value="Genomic_DNA"/>
</dbReference>
<dbReference type="PANTHER" id="PTHR15615">
    <property type="match status" value="1"/>
</dbReference>
<comment type="caution">
    <text evidence="3">The sequence shown here is derived from an EMBL/GenBank/DDBJ whole genome shotgun (WGS) entry which is preliminary data.</text>
</comment>
<feature type="compositionally biased region" description="Polar residues" evidence="1">
    <location>
        <begin position="186"/>
        <end position="197"/>
    </location>
</feature>
<dbReference type="GO" id="GO:0016538">
    <property type="term" value="F:cyclin-dependent protein serine/threonine kinase regulator activity"/>
    <property type="evidence" value="ECO:0007669"/>
    <property type="project" value="TreeGrafter"/>
</dbReference>
<evidence type="ECO:0000259" key="2">
    <source>
        <dbReference type="Pfam" id="PF00134"/>
    </source>
</evidence>
<sequence length="210" mass="23954">MQVRPSGIPVSSSLISYLAQQSAQAVPLCTLRTRGTTLPSTFYFIESVVRNSSVPVPTLVTSLVYLRRLQSRLPPNSKFMPSTVHRVFLAALILAAKYLNDTSPTNKEWARYSIVPGYERFGFPITEVNFMERQLLGMLEWDLCIDSEDFYFEIWPLTMFLSIQRPLDSENPQRQTKCKRVAKVQQHLSPAPDSQSGLIRPKSKRSRARN</sequence>
<evidence type="ECO:0000313" key="4">
    <source>
        <dbReference type="Proteomes" id="UP000756921"/>
    </source>
</evidence>
<name>A0A9P6G3N9_9PLEO</name>
<dbReference type="InterPro" id="IPR036915">
    <property type="entry name" value="Cyclin-like_sf"/>
</dbReference>
<feature type="compositionally biased region" description="Basic residues" evidence="1">
    <location>
        <begin position="201"/>
        <end position="210"/>
    </location>
</feature>
<evidence type="ECO:0000256" key="1">
    <source>
        <dbReference type="SAM" id="MobiDB-lite"/>
    </source>
</evidence>
<feature type="region of interest" description="Disordered" evidence="1">
    <location>
        <begin position="183"/>
        <end position="210"/>
    </location>
</feature>
<organism evidence="3 4">
    <name type="scientific">Paraphaeosphaeria minitans</name>
    <dbReference type="NCBI Taxonomy" id="565426"/>
    <lineage>
        <taxon>Eukaryota</taxon>
        <taxon>Fungi</taxon>
        <taxon>Dikarya</taxon>
        <taxon>Ascomycota</taxon>
        <taxon>Pezizomycotina</taxon>
        <taxon>Dothideomycetes</taxon>
        <taxon>Pleosporomycetidae</taxon>
        <taxon>Pleosporales</taxon>
        <taxon>Massarineae</taxon>
        <taxon>Didymosphaeriaceae</taxon>
        <taxon>Paraphaeosphaeria</taxon>
    </lineage>
</organism>
<dbReference type="Proteomes" id="UP000756921">
    <property type="component" value="Unassembled WGS sequence"/>
</dbReference>